<dbReference type="KEGG" id="jde:Jden_1565"/>
<dbReference type="Pfam" id="PF13558">
    <property type="entry name" value="SbcC_Walker_B"/>
    <property type="match status" value="1"/>
</dbReference>
<proteinExistence type="predicted"/>
<dbReference type="STRING" id="471856.Jden_1565"/>
<feature type="coiled-coil region" evidence="1">
    <location>
        <begin position="640"/>
        <end position="667"/>
    </location>
</feature>
<accession>C7R5E0</accession>
<keyword evidence="3" id="KW-1185">Reference proteome</keyword>
<dbReference type="HOGENOM" id="CLU_009013_0_0_11"/>
<dbReference type="SUPFAM" id="SSF52540">
    <property type="entry name" value="P-loop containing nucleoside triphosphate hydrolases"/>
    <property type="match status" value="1"/>
</dbReference>
<evidence type="ECO:0000313" key="2">
    <source>
        <dbReference type="EMBL" id="ACV09213.1"/>
    </source>
</evidence>
<protein>
    <recommendedName>
        <fullName evidence="4">ATP-binding protein</fullName>
    </recommendedName>
</protein>
<dbReference type="OrthoDB" id="174137at2"/>
<name>C7R5E0_JONDD</name>
<dbReference type="EMBL" id="CP001706">
    <property type="protein sequence ID" value="ACV09213.1"/>
    <property type="molecule type" value="Genomic_DNA"/>
</dbReference>
<gene>
    <name evidence="2" type="ordered locus">Jden_1565</name>
</gene>
<dbReference type="Pfam" id="PF13555">
    <property type="entry name" value="AAA_29"/>
    <property type="match status" value="1"/>
</dbReference>
<dbReference type="InterPro" id="IPR027417">
    <property type="entry name" value="P-loop_NTPase"/>
</dbReference>
<keyword evidence="1" id="KW-0175">Coiled coil</keyword>
<organism evidence="2 3">
    <name type="scientific">Jonesia denitrificans (strain ATCC 14870 / DSM 20603 / BCRC 15368 / CIP 55.134 / JCM 11481 / NBRC 15587 / NCTC 10816 / Prevot 55134)</name>
    <name type="common">Listeria denitrificans</name>
    <dbReference type="NCBI Taxonomy" id="471856"/>
    <lineage>
        <taxon>Bacteria</taxon>
        <taxon>Bacillati</taxon>
        <taxon>Actinomycetota</taxon>
        <taxon>Actinomycetes</taxon>
        <taxon>Micrococcales</taxon>
        <taxon>Jonesiaceae</taxon>
        <taxon>Jonesia</taxon>
    </lineage>
</organism>
<evidence type="ECO:0000256" key="1">
    <source>
        <dbReference type="SAM" id="Coils"/>
    </source>
</evidence>
<dbReference type="AlphaFoldDB" id="C7R5E0"/>
<sequence length="1151" mass="127561">MTFTESLFGLIPASSTGQQWVAESMQLVNWGGYHGYHTVPFHPDGTLLSGASGSGKSTLLDAYIALMMPHTTPFNGASNAALTGRARGSEQRNILSYVRGKTDDRPQGANGVVEALLRGSDGDTWSAIAMTWRDQAGALVTAMRVFYVPRGAKRNDECVFHRVVSEGKYDVRRLEPFAAARFPRRVLTRAEGLTFFDSDAAFFTRLHDTLGIGAAGGGAKAMQLLARIQAGHHISTVDALYKQLVLEDPATFETAAKAVSHVDELSAVREELLSAEQQVQHLLPIRELHERRTRAQSTVDELDALGVIGGVQPGSAVSQWRDQRALAVLNDALRLNRATYRSLRDQRAATQARLGALEEHRDVVRAALTREGGEQVADLRRDVRLLRDRFESVTAVRAALDDHARMVGVEVHDERSFEAAQRMSRAFVEDVPRAEKKARQDHYEALARRDGLVKKRQVLVDQVASLGARRGNIPEDLHHARDLLAKACGWTPADLPFVGELLEVKAQYEPWRTAISQALGGFAVTLVVAQDQLPQFRAAINRVQLPRRVHFEGVPTFSEPVVCDDSRVIPGRLEVLGGPFAGWLQGRLMQSFAAVCVDDPKELGEHPFAVTITGQLSQGRRGSHGGTSRSVLGFSNDDAVARAREQIAALDNEIAQTTRVLEVMDREQGAWRDVVRAHEVIAAAVWPDIDVDGARKTLTEREQHIESLTSGHSVVAELSAEERRLVTQTNEVRTQIATMSAQMGSLDDEYAELVDADDEAKTRLGENPGDIDHRLVTILEDRLGNRALDSVADLDRVVGELVREFTAEREHAHTEVDRANGELRRLFDTYVSRWPHPDLSTDPVRAYNDYEAILADLEHQRLHELRGKWDRTLTLLSGHELTTLNAQMARSLDDIRRRMEPVNDILWSVPFHDEGHRLRIVARVREGNDVKRFRSELSALARELGDHDTHQDPVARESRFQRMRALLERVRPTSAERNRLIDVREHVRVEAVKVDIQGTEVSIYDHIAGKSGGESQELVAFIVGAALRYQLGDADAVRPRYAPVFLDEAFIKADSRFAGRAVSAWKGLGFQLVIGAPLDKVSALEPHVPLLIHTVKDARGITRVNWSLAADGALSVSDFTVPASAEREGVSETPDLRVTGESLFPANDHSR</sequence>
<evidence type="ECO:0008006" key="4">
    <source>
        <dbReference type="Google" id="ProtNLM"/>
    </source>
</evidence>
<dbReference type="eggNOG" id="COG4913">
    <property type="taxonomic scope" value="Bacteria"/>
</dbReference>
<reference evidence="2 3" key="1">
    <citation type="journal article" date="2009" name="Stand. Genomic Sci.">
        <title>Complete genome sequence of Jonesia denitrificans type strain (Prevot 55134).</title>
        <authorList>
            <person name="Pukall R."/>
            <person name="Gehrich-Schroter G."/>
            <person name="Lapidus A."/>
            <person name="Nolan M."/>
            <person name="Glavina Del Rio T."/>
            <person name="Lucas S."/>
            <person name="Chen F."/>
            <person name="Tice H."/>
            <person name="Pitluck S."/>
            <person name="Cheng J.F."/>
            <person name="Copeland A."/>
            <person name="Saunders E."/>
            <person name="Brettin T."/>
            <person name="Detter J.C."/>
            <person name="Bruce D."/>
            <person name="Goodwin L."/>
            <person name="Pati A."/>
            <person name="Ivanova N."/>
            <person name="Mavromatis K."/>
            <person name="Ovchinnikova G."/>
            <person name="Chen A."/>
            <person name="Palaniappan K."/>
            <person name="Land M."/>
            <person name="Hauser L."/>
            <person name="Chang Y.J."/>
            <person name="Jeffries C.D."/>
            <person name="Chain P."/>
            <person name="Goker M."/>
            <person name="Bristow J."/>
            <person name="Eisen J.A."/>
            <person name="Markowitz V."/>
            <person name="Hugenholtz P."/>
            <person name="Kyrpides N.C."/>
            <person name="Klenk H.P."/>
            <person name="Han C."/>
        </authorList>
    </citation>
    <scope>NUCLEOTIDE SEQUENCE [LARGE SCALE GENOMIC DNA]</scope>
    <source>
        <strain evidence="3">ATCC 14870 / DSM 20603 / BCRC 15368 / CIP 55.134 / JCM 11481 / NBRC 15587 / NCTC 10816 / Prevot 55134</strain>
    </source>
</reference>
<dbReference type="Proteomes" id="UP000000628">
    <property type="component" value="Chromosome"/>
</dbReference>
<evidence type="ECO:0000313" key="3">
    <source>
        <dbReference type="Proteomes" id="UP000000628"/>
    </source>
</evidence>
<dbReference type="Gene3D" id="3.40.1140.10">
    <property type="match status" value="1"/>
</dbReference>